<evidence type="ECO:0000256" key="6">
    <source>
        <dbReference type="ARBA" id="ARBA00022844"/>
    </source>
</evidence>
<evidence type="ECO:0000256" key="3">
    <source>
        <dbReference type="ARBA" id="ARBA00022470"/>
    </source>
</evidence>
<dbReference type="Pfam" id="PF12236">
    <property type="entry name" value="Head-tail_con"/>
    <property type="match status" value="1"/>
</dbReference>
<protein>
    <submittedName>
        <fullName evidence="11">Putative portal protein</fullName>
    </submittedName>
</protein>
<evidence type="ECO:0000256" key="1">
    <source>
        <dbReference type="ARBA" id="ARBA00003421"/>
    </source>
</evidence>
<proteinExistence type="predicted"/>
<name>A0A513ZYY8_9CAUD</name>
<keyword evidence="5" id="KW-1188">Viral release from host cell</keyword>
<accession>A0A513ZYY8</accession>
<keyword evidence="12" id="KW-1185">Reference proteome</keyword>
<keyword evidence="8" id="KW-1171">Viral genome ejection through host cell envelope</keyword>
<evidence type="ECO:0000256" key="4">
    <source>
        <dbReference type="ARBA" id="ARBA00022595"/>
    </source>
</evidence>
<keyword evidence="6" id="KW-0946">Virion</keyword>
<evidence type="ECO:0000313" key="11">
    <source>
        <dbReference type="EMBL" id="QDH46240.1"/>
    </source>
</evidence>
<dbReference type="Proteomes" id="UP000316756">
    <property type="component" value="Segment"/>
</dbReference>
<keyword evidence="3" id="KW-1244">Viral short tail ejection system</keyword>
<dbReference type="EMBL" id="MK838107">
    <property type="protein sequence ID" value="QDH46240.1"/>
    <property type="molecule type" value="Genomic_DNA"/>
</dbReference>
<evidence type="ECO:0000256" key="5">
    <source>
        <dbReference type="ARBA" id="ARBA00022612"/>
    </source>
</evidence>
<evidence type="ECO:0000256" key="2">
    <source>
        <dbReference type="ARBA" id="ARBA00004328"/>
    </source>
</evidence>
<dbReference type="GO" id="GO:0099002">
    <property type="term" value="P:symbiont genome ejection through host cell envelope, short tail mechanism"/>
    <property type="evidence" value="ECO:0007669"/>
    <property type="project" value="UniProtKB-KW"/>
</dbReference>
<evidence type="ECO:0000256" key="7">
    <source>
        <dbReference type="ARBA" id="ARBA00022950"/>
    </source>
</evidence>
<comment type="function">
    <text evidence="1">Forms the portal vertex of the capsid. This portal plays critical roles in head assembly, genome packaging, neck/tail attachment, and genome ejection. The portal protein multimerizes as a single ring-shaped homododecamer arranged around a central channel.</text>
</comment>
<evidence type="ECO:0000313" key="12">
    <source>
        <dbReference type="Proteomes" id="UP000316756"/>
    </source>
</evidence>
<evidence type="ECO:0000256" key="8">
    <source>
        <dbReference type="ARBA" id="ARBA00023009"/>
    </source>
</evidence>
<dbReference type="InterPro" id="IPR020991">
    <property type="entry name" value="Connector_podovirus"/>
</dbReference>
<reference evidence="11 12" key="1">
    <citation type="submission" date="2019-04" db="EMBL/GenBank/DDBJ databases">
        <title>Novel bacteriophages capable of disrupting biofilms from clinical strains of Aeromonas hydrophila with intrinsic antibiotic resistance.</title>
        <authorList>
            <person name="Kabwe M."/>
            <person name="Brown T.L."/>
            <person name="Speirs L."/>
            <person name="Ku H."/>
            <person name="Leach M."/>
            <person name="Chan H.T."/>
            <person name="Petrovski S."/>
            <person name="Lock P."/>
            <person name="Tucci J."/>
        </authorList>
    </citation>
    <scope>NUCLEOTIDE SEQUENCE [LARGE SCALE GENOMIC DNA]</scope>
</reference>
<dbReference type="GO" id="GO:0044423">
    <property type="term" value="C:virion component"/>
    <property type="evidence" value="ECO:0007669"/>
    <property type="project" value="UniProtKB-KW"/>
</dbReference>
<sequence length="500" mass="56433">MSKSVVGMWAELDNKRQGLISRCERYSQLTIPSICPEDSYNEQSDELRHDFQSVGVTAVNNLVNKMMLAMFAPSRPFMRYTLPKAQLNRILQATGLDEAKLREELSATEMDTVRELDNLGLRPKLYELLAHLVVTGNACRLMQGDVMRVIGIRNYVVCRDNTGKMLQLIIKERCVVRELAPELAALADSNDSAEVDFYRWWWWEPSRKQYIERQYIGDKEIRDPKYQGRYKEEDLPVQAHYWRLPDSKDYGIGHVEDFVGDFEGCSQLSEAELNAAMLASEFRWLMDPAGNMRPEDFKRSRNGDVIPGTEGQLTLVSAGAIANTITVVSASADKYIRRISQGFLITQGLVRDAERVTAEEIRVLANDLETQLGGIYSLLALNLQQPLAVWLMNRVNGSTLKGTSFKPTIVTGLDALSRNGDLENVRLFIADVAQITALPPETQKWLKLGPILSELAAGRGLRSSQYVATQEEVTQADQAEQDRQMQLIQQQQALKGQPTR</sequence>
<keyword evidence="7" id="KW-0118">Viral capsid assembly</keyword>
<gene>
    <name evidence="11" type="ORF">LAh1_1</name>
</gene>
<evidence type="ECO:0000256" key="10">
    <source>
        <dbReference type="ARBA" id="ARBA00023296"/>
    </source>
</evidence>
<organism evidence="11 12">
    <name type="scientific">Aeromonas phage LAh1</name>
    <dbReference type="NCBI Taxonomy" id="2591024"/>
    <lineage>
        <taxon>Viruses</taxon>
        <taxon>Duplodnaviria</taxon>
        <taxon>Heunggongvirae</taxon>
        <taxon>Uroviricota</taxon>
        <taxon>Caudoviricetes</taxon>
        <taxon>Autographivirales</taxon>
        <taxon>Autonotataviridae</taxon>
        <taxon>Melnykvirinae</taxon>
        <taxon>Ahphunavirus</taxon>
        <taxon>Ahphunavirus LAh1</taxon>
    </lineage>
</organism>
<comment type="subcellular location">
    <subcellularLocation>
        <location evidence="2">Virion</location>
    </subcellularLocation>
</comment>
<evidence type="ECO:0000256" key="9">
    <source>
        <dbReference type="ARBA" id="ARBA00023219"/>
    </source>
</evidence>
<keyword evidence="10" id="KW-1160">Virus entry into host cell</keyword>
<keyword evidence="9" id="KW-0231">Viral genome packaging</keyword>
<keyword evidence="4" id="KW-1162">Viral penetration into host cytoplasm</keyword>